<accession>A0ABZ2K1Z3</accession>
<evidence type="ECO:0000259" key="2">
    <source>
        <dbReference type="Pfam" id="PF22622"/>
    </source>
</evidence>
<dbReference type="PANTHER" id="PTHR13078:SF56">
    <property type="entry name" value="PEROXISOMAL MULTIFUNCTIONAL ENZYME TYPE 2"/>
    <property type="match status" value="1"/>
</dbReference>
<dbReference type="Pfam" id="PF01575">
    <property type="entry name" value="MaoC_dehydratas"/>
    <property type="match status" value="1"/>
</dbReference>
<feature type="domain" description="MaoC-like" evidence="1">
    <location>
        <begin position="158"/>
        <end position="260"/>
    </location>
</feature>
<dbReference type="Gene3D" id="3.10.129.10">
    <property type="entry name" value="Hotdog Thioesterase"/>
    <property type="match status" value="1"/>
</dbReference>
<evidence type="ECO:0000259" key="1">
    <source>
        <dbReference type="Pfam" id="PF01575"/>
    </source>
</evidence>
<gene>
    <name evidence="3" type="ORF">LZC95_40655</name>
</gene>
<dbReference type="SUPFAM" id="SSF54637">
    <property type="entry name" value="Thioesterase/thiol ester dehydrase-isomerase"/>
    <property type="match status" value="2"/>
</dbReference>
<dbReference type="InterPro" id="IPR029069">
    <property type="entry name" value="HotDog_dom_sf"/>
</dbReference>
<evidence type="ECO:0000313" key="4">
    <source>
        <dbReference type="Proteomes" id="UP001379533"/>
    </source>
</evidence>
<proteinExistence type="predicted"/>
<feature type="domain" description="Peroxisomal multifunctional enzyme type 2-like N-terminal" evidence="2">
    <location>
        <begin position="19"/>
        <end position="138"/>
    </location>
</feature>
<dbReference type="InterPro" id="IPR054357">
    <property type="entry name" value="MFE-2_N"/>
</dbReference>
<dbReference type="InterPro" id="IPR002539">
    <property type="entry name" value="MaoC-like_dom"/>
</dbReference>
<dbReference type="Pfam" id="PF22622">
    <property type="entry name" value="MFE-2_hydrat-2_N"/>
    <property type="match status" value="1"/>
</dbReference>
<dbReference type="Proteomes" id="UP001379533">
    <property type="component" value="Chromosome"/>
</dbReference>
<protein>
    <submittedName>
        <fullName evidence="3">MaoC family protein</fullName>
    </submittedName>
</protein>
<keyword evidence="4" id="KW-1185">Reference proteome</keyword>
<dbReference type="CDD" id="cd03448">
    <property type="entry name" value="HDE_HSD"/>
    <property type="match status" value="1"/>
</dbReference>
<evidence type="ECO:0000313" key="3">
    <source>
        <dbReference type="EMBL" id="WXA92746.1"/>
    </source>
</evidence>
<name>A0ABZ2K1Z3_9BACT</name>
<dbReference type="RefSeq" id="WP_394843347.1">
    <property type="nucleotide sequence ID" value="NZ_CP089982.1"/>
</dbReference>
<reference evidence="3 4" key="1">
    <citation type="submission" date="2021-12" db="EMBL/GenBank/DDBJ databases">
        <title>Discovery of the Pendulisporaceae a myxobacterial family with distinct sporulation behavior and unique specialized metabolism.</title>
        <authorList>
            <person name="Garcia R."/>
            <person name="Popoff A."/>
            <person name="Bader C.D."/>
            <person name="Loehr J."/>
            <person name="Walesch S."/>
            <person name="Walt C."/>
            <person name="Boldt J."/>
            <person name="Bunk B."/>
            <person name="Haeckl F.J.F.P.J."/>
            <person name="Gunesch A.P."/>
            <person name="Birkelbach J."/>
            <person name="Nuebel U."/>
            <person name="Pietschmann T."/>
            <person name="Bach T."/>
            <person name="Mueller R."/>
        </authorList>
    </citation>
    <scope>NUCLEOTIDE SEQUENCE [LARGE SCALE GENOMIC DNA]</scope>
    <source>
        <strain evidence="3 4">MSr12523</strain>
    </source>
</reference>
<dbReference type="PANTHER" id="PTHR13078">
    <property type="entry name" value="PEROXISOMAL MULTIFUNCTIONAL ENZYME TYPE 2-RELATED"/>
    <property type="match status" value="1"/>
</dbReference>
<organism evidence="3 4">
    <name type="scientific">Pendulispora brunnea</name>
    <dbReference type="NCBI Taxonomy" id="2905690"/>
    <lineage>
        <taxon>Bacteria</taxon>
        <taxon>Pseudomonadati</taxon>
        <taxon>Myxococcota</taxon>
        <taxon>Myxococcia</taxon>
        <taxon>Myxococcales</taxon>
        <taxon>Sorangiineae</taxon>
        <taxon>Pendulisporaceae</taxon>
        <taxon>Pendulispora</taxon>
    </lineage>
</organism>
<dbReference type="EMBL" id="CP089982">
    <property type="protein sequence ID" value="WXA92746.1"/>
    <property type="molecule type" value="Genomic_DNA"/>
</dbReference>
<sequence>MSLDLDIVGKPSEPSKRIYSWQDTVLYALGIGATKDELDYLYEGRGPKVYPSFAVVPKIDLMFDFLAKSGGNMAMVVHGSEKMEILRPFASAGTVYTTATVRDIYDMRKFAYVVLDMETKNEQDEVVCKTTSNIIFRGEGGFGGKPLPKEEVPYAAPKDRPADFRIEEKTSEEQALLYRLSGDRNPLHADPEFAASVGFERGPILHGLCTFGYMVRHAAKGACGGDASKLTAFNAQFRRPVWPGDTLVTEGWIVAPGGVALSVSVKERGETVLTSAWASFDAG</sequence>